<keyword evidence="3" id="KW-0813">Transport</keyword>
<keyword evidence="5 8" id="KW-0812">Transmembrane</keyword>
<feature type="transmembrane region" description="Helical" evidence="8">
    <location>
        <begin position="313"/>
        <end position="332"/>
    </location>
</feature>
<dbReference type="KEGG" id="amq:AMETH_1979"/>
<keyword evidence="10" id="KW-1185">Reference proteome</keyword>
<reference evidence="9 10" key="1">
    <citation type="submission" date="2014-07" db="EMBL/GenBank/DDBJ databases">
        <title>Whole Genome Sequence of the Amycolatopsis methanolica 239.</title>
        <authorList>
            <person name="Tang B."/>
        </authorList>
    </citation>
    <scope>NUCLEOTIDE SEQUENCE [LARGE SCALE GENOMIC DNA]</scope>
    <source>
        <strain evidence="9 10">239</strain>
    </source>
</reference>
<name>A0A076MT09_AMYME</name>
<dbReference type="SUPFAM" id="SSF81345">
    <property type="entry name" value="ABC transporter involved in vitamin B12 uptake, BtuC"/>
    <property type="match status" value="1"/>
</dbReference>
<dbReference type="STRING" id="1068978.AMETH_1979"/>
<dbReference type="HOGENOM" id="CLU_013016_1_1_11"/>
<dbReference type="PATRIC" id="fig|1068978.7.peg.2099"/>
<feature type="transmembrane region" description="Helical" evidence="8">
    <location>
        <begin position="124"/>
        <end position="142"/>
    </location>
</feature>
<proteinExistence type="inferred from homology"/>
<dbReference type="OrthoDB" id="4455417at2"/>
<evidence type="ECO:0000256" key="4">
    <source>
        <dbReference type="ARBA" id="ARBA00022475"/>
    </source>
</evidence>
<gene>
    <name evidence="9" type="primary">fepG</name>
    <name evidence="9" type="ORF">AMETH_1979</name>
</gene>
<evidence type="ECO:0000313" key="10">
    <source>
        <dbReference type="Proteomes" id="UP000062973"/>
    </source>
</evidence>
<dbReference type="InterPro" id="IPR037294">
    <property type="entry name" value="ABC_BtuC-like"/>
</dbReference>
<dbReference type="InterPro" id="IPR000522">
    <property type="entry name" value="ABC_transptr_permease_BtuC"/>
</dbReference>
<evidence type="ECO:0000256" key="7">
    <source>
        <dbReference type="ARBA" id="ARBA00023136"/>
    </source>
</evidence>
<dbReference type="Gene3D" id="1.10.3470.10">
    <property type="entry name" value="ABC transporter involved in vitamin B12 uptake, BtuC"/>
    <property type="match status" value="1"/>
</dbReference>
<comment type="similarity">
    <text evidence="2">Belongs to the binding-protein-dependent transport system permease family. FecCD subfamily.</text>
</comment>
<dbReference type="EMBL" id="CP009110">
    <property type="protein sequence ID" value="AIJ22071.1"/>
    <property type="molecule type" value="Genomic_DNA"/>
</dbReference>
<feature type="transmembrane region" description="Helical" evidence="8">
    <location>
        <begin position="16"/>
        <end position="36"/>
    </location>
</feature>
<feature type="transmembrane region" description="Helical" evidence="8">
    <location>
        <begin position="180"/>
        <end position="197"/>
    </location>
</feature>
<dbReference type="GO" id="GO:0033214">
    <property type="term" value="P:siderophore-iron import into cell"/>
    <property type="evidence" value="ECO:0007669"/>
    <property type="project" value="TreeGrafter"/>
</dbReference>
<dbReference type="CDD" id="cd06550">
    <property type="entry name" value="TM_ABC_iron-siderophores_like"/>
    <property type="match status" value="1"/>
</dbReference>
<dbReference type="Pfam" id="PF01032">
    <property type="entry name" value="FecCD"/>
    <property type="match status" value="1"/>
</dbReference>
<dbReference type="eggNOG" id="COG4779">
    <property type="taxonomic scope" value="Bacteria"/>
</dbReference>
<evidence type="ECO:0000256" key="1">
    <source>
        <dbReference type="ARBA" id="ARBA00004651"/>
    </source>
</evidence>
<keyword evidence="4" id="KW-1003">Cell membrane</keyword>
<evidence type="ECO:0000256" key="2">
    <source>
        <dbReference type="ARBA" id="ARBA00007935"/>
    </source>
</evidence>
<evidence type="ECO:0000256" key="5">
    <source>
        <dbReference type="ARBA" id="ARBA00022692"/>
    </source>
</evidence>
<dbReference type="RefSeq" id="WP_017981285.1">
    <property type="nucleotide sequence ID" value="NZ_AQUL01000001.1"/>
</dbReference>
<feature type="transmembrane region" description="Helical" evidence="8">
    <location>
        <begin position="154"/>
        <end position="174"/>
    </location>
</feature>
<evidence type="ECO:0000256" key="8">
    <source>
        <dbReference type="SAM" id="Phobius"/>
    </source>
</evidence>
<dbReference type="GO" id="GO:0022857">
    <property type="term" value="F:transmembrane transporter activity"/>
    <property type="evidence" value="ECO:0007669"/>
    <property type="project" value="InterPro"/>
</dbReference>
<feature type="transmembrane region" description="Helical" evidence="8">
    <location>
        <begin position="70"/>
        <end position="88"/>
    </location>
</feature>
<feature type="transmembrane region" description="Helical" evidence="8">
    <location>
        <begin position="100"/>
        <end position="118"/>
    </location>
</feature>
<organism evidence="9 10">
    <name type="scientific">Amycolatopsis methanolica 239</name>
    <dbReference type="NCBI Taxonomy" id="1068978"/>
    <lineage>
        <taxon>Bacteria</taxon>
        <taxon>Bacillati</taxon>
        <taxon>Actinomycetota</taxon>
        <taxon>Actinomycetes</taxon>
        <taxon>Pseudonocardiales</taxon>
        <taxon>Pseudonocardiaceae</taxon>
        <taxon>Amycolatopsis</taxon>
        <taxon>Amycolatopsis methanolica group</taxon>
    </lineage>
</organism>
<dbReference type="PANTHER" id="PTHR30472:SF24">
    <property type="entry name" value="FERRIC ENTEROBACTIN TRANSPORT SYSTEM PERMEASE PROTEIN FEPG"/>
    <property type="match status" value="1"/>
</dbReference>
<comment type="subcellular location">
    <subcellularLocation>
        <location evidence="1">Cell membrane</location>
        <topology evidence="1">Multi-pass membrane protein</topology>
    </subcellularLocation>
</comment>
<dbReference type="AlphaFoldDB" id="A0A076MT09"/>
<feature type="transmembrane region" description="Helical" evidence="8">
    <location>
        <begin position="204"/>
        <end position="224"/>
    </location>
</feature>
<evidence type="ECO:0000256" key="6">
    <source>
        <dbReference type="ARBA" id="ARBA00022989"/>
    </source>
</evidence>
<feature type="transmembrane region" description="Helical" evidence="8">
    <location>
        <begin position="285"/>
        <end position="307"/>
    </location>
</feature>
<sequence>MTSVVEVHRRTARRTAAVTAVLAVAVLAVFLLALSIGDFPIALPDVVRTLFGGGTVRDDYIVLRLRLPRALAGLLVGFAFGLSGALFQRLLRNPLASPDVIGVTAGSSLAAVLCLITLGVSGLVVPAAALTGGLATSVLIYALAWRRGVTGHRLVLVGIGVAALAASAMSYLLTRADVRIAAQALVWITGSFNRVAWGEVRMAAVFLVVLVPAALLLGRTLTVLELGDDAAKGLGLRVDRVRLALLALAAALCGVATSVGGPIAFVAFLSGPIATRVLRTGRPGLVPSALVGALVTLLADFAAQHLLSGAHQLPVGVVTGAVGAPYLLYLLATANRGARS</sequence>
<feature type="transmembrane region" description="Helical" evidence="8">
    <location>
        <begin position="244"/>
        <end position="273"/>
    </location>
</feature>
<dbReference type="Proteomes" id="UP000062973">
    <property type="component" value="Chromosome"/>
</dbReference>
<keyword evidence="6 8" id="KW-1133">Transmembrane helix</keyword>
<evidence type="ECO:0000256" key="3">
    <source>
        <dbReference type="ARBA" id="ARBA00022448"/>
    </source>
</evidence>
<dbReference type="PANTHER" id="PTHR30472">
    <property type="entry name" value="FERRIC ENTEROBACTIN TRANSPORT SYSTEM PERMEASE PROTEIN"/>
    <property type="match status" value="1"/>
</dbReference>
<keyword evidence="7 8" id="KW-0472">Membrane</keyword>
<protein>
    <submittedName>
        <fullName evidence="9">Transport system permease protein</fullName>
    </submittedName>
</protein>
<accession>A0A076MT09</accession>
<evidence type="ECO:0000313" key="9">
    <source>
        <dbReference type="EMBL" id="AIJ22071.1"/>
    </source>
</evidence>
<dbReference type="GO" id="GO:0005886">
    <property type="term" value="C:plasma membrane"/>
    <property type="evidence" value="ECO:0007669"/>
    <property type="project" value="UniProtKB-SubCell"/>
</dbReference>